<reference evidence="11" key="1">
    <citation type="journal article" date="2014" name="Int. J. Syst. Evol. Microbiol.">
        <title>Complete genome sequence of Corynebacterium casei LMG S-19264T (=DSM 44701T), isolated from a smear-ripened cheese.</title>
        <authorList>
            <consortium name="US DOE Joint Genome Institute (JGI-PGF)"/>
            <person name="Walter F."/>
            <person name="Albersmeier A."/>
            <person name="Kalinowski J."/>
            <person name="Ruckert C."/>
        </authorList>
    </citation>
    <scope>NUCLEOTIDE SEQUENCE</scope>
    <source>
        <strain evidence="11">JCM 31311</strain>
    </source>
</reference>
<sequence length="348" mass="38676">MTQNTALPNINGQTVLITGGTGSFGNELLQLIKDTDVKEIRIFSRDELKQEDMRVKLKNSKIKFYIGDVRDRSSVDQVMDGVDLAFHAAALKQVPSCEFFPMQAVMTNIVGSHNVVESAIAHRVRSLVCLSTDKAVMPVNAMGMSKGLMEKVATAAARRLGAGDTMISCVRYGNVMYSRGSVIPLFIGQIKQGLPLTVTDPNMTRFLLSLRSAIDLVLFAFEHAHQGDLFVRKAPACTVADLAQALKNLFQSSVPVEIIGTRHAEKLLETLATAGEIARSEDMGDYLRVRMDDRDLNYAKYFTEGNLEELQIDDYTSHNTERLTVPQVETLLRSLPSVQRELEQWHAR</sequence>
<evidence type="ECO:0000259" key="10">
    <source>
        <dbReference type="Pfam" id="PF08485"/>
    </source>
</evidence>
<evidence type="ECO:0000256" key="5">
    <source>
        <dbReference type="ARBA" id="ARBA00022985"/>
    </source>
</evidence>
<evidence type="ECO:0000256" key="6">
    <source>
        <dbReference type="ARBA" id="ARBA00023235"/>
    </source>
</evidence>
<evidence type="ECO:0000256" key="7">
    <source>
        <dbReference type="ARBA" id="ARBA00031367"/>
    </source>
</evidence>
<dbReference type="AlphaFoldDB" id="A0A918KVM5"/>
<dbReference type="RefSeq" id="WP_189093479.1">
    <property type="nucleotide sequence ID" value="NZ_BMQL01000071.1"/>
</dbReference>
<dbReference type="Pfam" id="PF02719">
    <property type="entry name" value="Polysacc_synt_2"/>
    <property type="match status" value="1"/>
</dbReference>
<reference evidence="11" key="2">
    <citation type="submission" date="2020-09" db="EMBL/GenBank/DDBJ databases">
        <authorList>
            <person name="Sun Q."/>
            <person name="Ohkuma M."/>
        </authorList>
    </citation>
    <scope>NUCLEOTIDE SEQUENCE</scope>
    <source>
        <strain evidence="11">JCM 31311</strain>
    </source>
</reference>
<evidence type="ECO:0000256" key="3">
    <source>
        <dbReference type="ARBA" id="ARBA00013189"/>
    </source>
</evidence>
<dbReference type="InterPro" id="IPR003869">
    <property type="entry name" value="Polysac_CapD-like"/>
</dbReference>
<evidence type="ECO:0000256" key="8">
    <source>
        <dbReference type="ARBA" id="ARBA00033067"/>
    </source>
</evidence>
<keyword evidence="12" id="KW-1185">Reference proteome</keyword>
<dbReference type="SUPFAM" id="SSF51735">
    <property type="entry name" value="NAD(P)-binding Rossmann-fold domains"/>
    <property type="match status" value="1"/>
</dbReference>
<comment type="caution">
    <text evidence="11">The sequence shown here is derived from an EMBL/GenBank/DDBJ whole genome shotgun (WGS) entry which is preliminary data.</text>
</comment>
<dbReference type="Gene3D" id="3.40.50.720">
    <property type="entry name" value="NAD(P)-binding Rossmann-like Domain"/>
    <property type="match status" value="1"/>
</dbReference>
<evidence type="ECO:0000313" key="12">
    <source>
        <dbReference type="Proteomes" id="UP000603865"/>
    </source>
</evidence>
<comment type="similarity">
    <text evidence="2">Belongs to the polysaccharide synthase family.</text>
</comment>
<dbReference type="Pfam" id="PF08485">
    <property type="entry name" value="Polysacc_syn_2C"/>
    <property type="match status" value="1"/>
</dbReference>
<gene>
    <name evidence="11" type="ORF">GCM10008957_52350</name>
</gene>
<dbReference type="InterPro" id="IPR051203">
    <property type="entry name" value="Polysaccharide_Synthase-Rel"/>
</dbReference>
<evidence type="ECO:0000313" key="11">
    <source>
        <dbReference type="EMBL" id="GGR36105.1"/>
    </source>
</evidence>
<evidence type="ECO:0000256" key="2">
    <source>
        <dbReference type="ARBA" id="ARBA00007430"/>
    </source>
</evidence>
<proteinExistence type="inferred from homology"/>
<dbReference type="EC" id="5.1.3.2" evidence="3"/>
<dbReference type="CDD" id="cd05237">
    <property type="entry name" value="UDP_invert_4-6DH_SDR_e"/>
    <property type="match status" value="1"/>
</dbReference>
<name>A0A918KVM5_9DEIO</name>
<evidence type="ECO:0000256" key="1">
    <source>
        <dbReference type="ARBA" id="ARBA00000083"/>
    </source>
</evidence>
<evidence type="ECO:0000256" key="4">
    <source>
        <dbReference type="ARBA" id="ARBA00018569"/>
    </source>
</evidence>
<dbReference type="GO" id="GO:0009103">
    <property type="term" value="P:lipopolysaccharide biosynthetic process"/>
    <property type="evidence" value="ECO:0007669"/>
    <property type="project" value="UniProtKB-KW"/>
</dbReference>
<dbReference type="PANTHER" id="PTHR43318:SF2">
    <property type="entry name" value="UDP-N-ACETYLGLUCOSAMINE 4,6-DEHYDRATASE (INVERTING)"/>
    <property type="match status" value="1"/>
</dbReference>
<dbReference type="Proteomes" id="UP000603865">
    <property type="component" value="Unassembled WGS sequence"/>
</dbReference>
<dbReference type="PANTHER" id="PTHR43318">
    <property type="entry name" value="UDP-N-ACETYLGLUCOSAMINE 4,6-DEHYDRATASE"/>
    <property type="match status" value="1"/>
</dbReference>
<accession>A0A918KVM5</accession>
<protein>
    <recommendedName>
        <fullName evidence="4">UDP-glucose 4-epimerase</fullName>
        <ecNumber evidence="3">5.1.3.2</ecNumber>
    </recommendedName>
    <alternativeName>
        <fullName evidence="8">Galactowaldenase</fullName>
    </alternativeName>
    <alternativeName>
        <fullName evidence="7">UDP-galactose 4-epimerase</fullName>
    </alternativeName>
</protein>
<comment type="catalytic activity">
    <reaction evidence="1">
        <text>UDP-alpha-D-glucose = UDP-alpha-D-galactose</text>
        <dbReference type="Rhea" id="RHEA:22168"/>
        <dbReference type="ChEBI" id="CHEBI:58885"/>
        <dbReference type="ChEBI" id="CHEBI:66914"/>
        <dbReference type="EC" id="5.1.3.2"/>
    </reaction>
</comment>
<feature type="domain" description="Polysaccharide biosynthesis protein CapD-like" evidence="9">
    <location>
        <begin position="15"/>
        <end position="289"/>
    </location>
</feature>
<dbReference type="EMBL" id="BMQL01000071">
    <property type="protein sequence ID" value="GGR36105.1"/>
    <property type="molecule type" value="Genomic_DNA"/>
</dbReference>
<keyword evidence="5" id="KW-0448">Lipopolysaccharide biosynthesis</keyword>
<dbReference type="GO" id="GO:0003978">
    <property type="term" value="F:UDP-glucose 4-epimerase activity"/>
    <property type="evidence" value="ECO:0007669"/>
    <property type="project" value="UniProtKB-EC"/>
</dbReference>
<dbReference type="InterPro" id="IPR013692">
    <property type="entry name" value="CapD_C"/>
</dbReference>
<keyword evidence="6" id="KW-0413">Isomerase</keyword>
<evidence type="ECO:0000259" key="9">
    <source>
        <dbReference type="Pfam" id="PF02719"/>
    </source>
</evidence>
<feature type="domain" description="UDP-glucose 4-epimerase CapD C-terminal" evidence="10">
    <location>
        <begin position="292"/>
        <end position="339"/>
    </location>
</feature>
<dbReference type="InterPro" id="IPR036291">
    <property type="entry name" value="NAD(P)-bd_dom_sf"/>
</dbReference>
<organism evidence="11 12">
    <name type="scientific">Deinococcus ruber</name>
    <dbReference type="NCBI Taxonomy" id="1848197"/>
    <lineage>
        <taxon>Bacteria</taxon>
        <taxon>Thermotogati</taxon>
        <taxon>Deinococcota</taxon>
        <taxon>Deinococci</taxon>
        <taxon>Deinococcales</taxon>
        <taxon>Deinococcaceae</taxon>
        <taxon>Deinococcus</taxon>
    </lineage>
</organism>